<evidence type="ECO:0000259" key="7">
    <source>
        <dbReference type="PROSITE" id="PS01124"/>
    </source>
</evidence>
<accession>A0A4Q9R4U9</accession>
<dbReference type="SUPFAM" id="SSF46689">
    <property type="entry name" value="Homeodomain-like"/>
    <property type="match status" value="2"/>
</dbReference>
<gene>
    <name evidence="8" type="ORF">DNJ96_12265</name>
</gene>
<dbReference type="GO" id="GO:0003700">
    <property type="term" value="F:DNA-binding transcription factor activity"/>
    <property type="evidence" value="ECO:0007669"/>
    <property type="project" value="InterPro"/>
</dbReference>
<name>A0A4Q9R4U9_9GAMM</name>
<comment type="function">
    <text evidence="6">Regulatory protein of the TOL plasmid xyl operons. XylS activates the xylXYZLTEGFJQKIH operon required for the degradation of toluene, m-xylene and p-xylene.</text>
</comment>
<dbReference type="InterPro" id="IPR009057">
    <property type="entry name" value="Homeodomain-like_sf"/>
</dbReference>
<dbReference type="Pfam" id="PF12833">
    <property type="entry name" value="HTH_18"/>
    <property type="match status" value="1"/>
</dbReference>
<keyword evidence="5" id="KW-0804">Transcription</keyword>
<evidence type="ECO:0000256" key="3">
    <source>
        <dbReference type="ARBA" id="ARBA00023125"/>
    </source>
</evidence>
<dbReference type="PANTHER" id="PTHR46796:SF6">
    <property type="entry name" value="ARAC SUBFAMILY"/>
    <property type="match status" value="1"/>
</dbReference>
<evidence type="ECO:0000256" key="1">
    <source>
        <dbReference type="ARBA" id="ARBA00004496"/>
    </source>
</evidence>
<dbReference type="EMBL" id="QJUP01000016">
    <property type="protein sequence ID" value="TBU95521.1"/>
    <property type="molecule type" value="Genomic_DNA"/>
</dbReference>
<dbReference type="AlphaFoldDB" id="A0A4Q9R4U9"/>
<evidence type="ECO:0000256" key="4">
    <source>
        <dbReference type="ARBA" id="ARBA00023159"/>
    </source>
</evidence>
<evidence type="ECO:0000313" key="9">
    <source>
        <dbReference type="Proteomes" id="UP000292639"/>
    </source>
</evidence>
<dbReference type="InterPro" id="IPR018062">
    <property type="entry name" value="HTH_AraC-typ_CS"/>
</dbReference>
<dbReference type="GO" id="GO:0043565">
    <property type="term" value="F:sequence-specific DNA binding"/>
    <property type="evidence" value="ECO:0007669"/>
    <property type="project" value="InterPro"/>
</dbReference>
<dbReference type="InterPro" id="IPR050204">
    <property type="entry name" value="AraC_XylS_family_regulators"/>
</dbReference>
<dbReference type="PANTHER" id="PTHR46796">
    <property type="entry name" value="HTH-TYPE TRANSCRIPTIONAL ACTIVATOR RHAS-RELATED"/>
    <property type="match status" value="1"/>
</dbReference>
<dbReference type="PROSITE" id="PS00041">
    <property type="entry name" value="HTH_ARAC_FAMILY_1"/>
    <property type="match status" value="1"/>
</dbReference>
<dbReference type="InterPro" id="IPR018060">
    <property type="entry name" value="HTH_AraC"/>
</dbReference>
<evidence type="ECO:0000313" key="8">
    <source>
        <dbReference type="EMBL" id="TBU95521.1"/>
    </source>
</evidence>
<dbReference type="Proteomes" id="UP000292639">
    <property type="component" value="Unassembled WGS sequence"/>
</dbReference>
<keyword evidence="4" id="KW-0010">Activator</keyword>
<keyword evidence="3" id="KW-0238">DNA-binding</keyword>
<proteinExistence type="predicted"/>
<evidence type="ECO:0000256" key="2">
    <source>
        <dbReference type="ARBA" id="ARBA00023015"/>
    </source>
</evidence>
<reference evidence="8 9" key="1">
    <citation type="submission" date="2018-06" db="EMBL/GenBank/DDBJ databases">
        <title>Three novel Pseudomonas species isolated from symptomatic oak.</title>
        <authorList>
            <person name="Bueno-Gonzalez V."/>
            <person name="Brady C."/>
        </authorList>
    </citation>
    <scope>NUCLEOTIDE SEQUENCE [LARGE SCALE GENOMIC DNA]</scope>
    <source>
        <strain evidence="8 9">P17C</strain>
    </source>
</reference>
<feature type="domain" description="HTH araC/xylS-type" evidence="7">
    <location>
        <begin position="169"/>
        <end position="268"/>
    </location>
</feature>
<dbReference type="Gene3D" id="1.10.10.60">
    <property type="entry name" value="Homeodomain-like"/>
    <property type="match status" value="1"/>
</dbReference>
<dbReference type="SMART" id="SM00342">
    <property type="entry name" value="HTH_ARAC"/>
    <property type="match status" value="1"/>
</dbReference>
<keyword evidence="9" id="KW-1185">Reference proteome</keyword>
<organism evidence="8 9">
    <name type="scientific">Stutzerimonas kirkiae</name>
    <dbReference type="NCBI Taxonomy" id="2211392"/>
    <lineage>
        <taxon>Bacteria</taxon>
        <taxon>Pseudomonadati</taxon>
        <taxon>Pseudomonadota</taxon>
        <taxon>Gammaproteobacteria</taxon>
        <taxon>Pseudomonadales</taxon>
        <taxon>Pseudomonadaceae</taxon>
        <taxon>Stutzerimonas</taxon>
    </lineage>
</organism>
<keyword evidence="2" id="KW-0805">Transcription regulation</keyword>
<comment type="caution">
    <text evidence="8">The sequence shown here is derived from an EMBL/GenBank/DDBJ whole genome shotgun (WGS) entry which is preliminary data.</text>
</comment>
<dbReference type="PROSITE" id="PS01124">
    <property type="entry name" value="HTH_ARAC_FAMILY_2"/>
    <property type="match status" value="1"/>
</dbReference>
<protein>
    <recommendedName>
        <fullName evidence="7">HTH araC/xylS-type domain-containing protein</fullName>
    </recommendedName>
</protein>
<comment type="subcellular location">
    <subcellularLocation>
        <location evidence="1">Cytoplasm</location>
    </subcellularLocation>
</comment>
<evidence type="ECO:0000256" key="5">
    <source>
        <dbReference type="ARBA" id="ARBA00023163"/>
    </source>
</evidence>
<dbReference type="GO" id="GO:0009893">
    <property type="term" value="P:positive regulation of metabolic process"/>
    <property type="evidence" value="ECO:0007669"/>
    <property type="project" value="UniProtKB-ARBA"/>
</dbReference>
<evidence type="ECO:0000256" key="6">
    <source>
        <dbReference type="ARBA" id="ARBA00037345"/>
    </source>
</evidence>
<sequence>MLNEEVSGLCAPTERRLTPKQMFMLLLNGHQKFCIDDQEFTLSTEKRQCPVAMMVRLERDSTLRMLEYRGRPFSKVVVSIAPHWPLDEACDERESCPPRPAHLEHRFLEPDTAVLGSATALIAASTPRRDMLGDLAYLSDGINLYRAALCACSRDARPAPPTSRRPALERVQDYLNHHLDDPDLNALNLARACALSPRTLQRLCQDNFGQSPSDVIRSRRMAMALSALRGQSATVSQAAFIAGYSNPANFSTAFKREFGFSPRFVLRPGAATGLKPP</sequence>
<dbReference type="GO" id="GO:0005737">
    <property type="term" value="C:cytoplasm"/>
    <property type="evidence" value="ECO:0007669"/>
    <property type="project" value="UniProtKB-SubCell"/>
</dbReference>